<feature type="region of interest" description="Disordered" evidence="1">
    <location>
        <begin position="73"/>
        <end position="111"/>
    </location>
</feature>
<dbReference type="Proteomes" id="UP000729357">
    <property type="component" value="Unassembled WGS sequence"/>
</dbReference>
<accession>A0A9P8G4B2</accession>
<proteinExistence type="predicted"/>
<organism evidence="2 3">
    <name type="scientific">Aureobasidium melanogenum</name>
    <name type="common">Aureobasidium pullulans var. melanogenum</name>
    <dbReference type="NCBI Taxonomy" id="46634"/>
    <lineage>
        <taxon>Eukaryota</taxon>
        <taxon>Fungi</taxon>
        <taxon>Dikarya</taxon>
        <taxon>Ascomycota</taxon>
        <taxon>Pezizomycotina</taxon>
        <taxon>Dothideomycetes</taxon>
        <taxon>Dothideomycetidae</taxon>
        <taxon>Dothideales</taxon>
        <taxon>Saccotheciaceae</taxon>
        <taxon>Aureobasidium</taxon>
    </lineage>
</organism>
<reference evidence="2" key="2">
    <citation type="submission" date="2021-08" db="EMBL/GenBank/DDBJ databases">
        <authorList>
            <person name="Gostincar C."/>
            <person name="Sun X."/>
            <person name="Song Z."/>
            <person name="Gunde-Cimerman N."/>
        </authorList>
    </citation>
    <scope>NUCLEOTIDE SEQUENCE</scope>
    <source>
        <strain evidence="2">EXF-9298</strain>
    </source>
</reference>
<evidence type="ECO:0000313" key="2">
    <source>
        <dbReference type="EMBL" id="KAG9990136.1"/>
    </source>
</evidence>
<comment type="caution">
    <text evidence="2">The sequence shown here is derived from an EMBL/GenBank/DDBJ whole genome shotgun (WGS) entry which is preliminary data.</text>
</comment>
<evidence type="ECO:0000313" key="3">
    <source>
        <dbReference type="Proteomes" id="UP000729357"/>
    </source>
</evidence>
<evidence type="ECO:0000256" key="1">
    <source>
        <dbReference type="SAM" id="MobiDB-lite"/>
    </source>
</evidence>
<keyword evidence="3" id="KW-1185">Reference proteome</keyword>
<reference evidence="2" key="1">
    <citation type="journal article" date="2021" name="J Fungi (Basel)">
        <title>Virulence traits and population genomics of the black yeast Aureobasidium melanogenum.</title>
        <authorList>
            <person name="Cernosa A."/>
            <person name="Sun X."/>
            <person name="Gostincar C."/>
            <person name="Fang C."/>
            <person name="Gunde-Cimerman N."/>
            <person name="Song Z."/>
        </authorList>
    </citation>
    <scope>NUCLEOTIDE SEQUENCE</scope>
    <source>
        <strain evidence="2">EXF-9298</strain>
    </source>
</reference>
<feature type="non-terminal residue" evidence="2">
    <location>
        <position position="111"/>
    </location>
</feature>
<name>A0A9P8G4B2_AURME</name>
<protein>
    <submittedName>
        <fullName evidence="2">Uncharacterized protein</fullName>
    </submittedName>
</protein>
<gene>
    <name evidence="2" type="ORF">KCU98_g1382</name>
</gene>
<dbReference type="AlphaFoldDB" id="A0A9P8G4B2"/>
<dbReference type="EMBL" id="JAHFXS010000046">
    <property type="protein sequence ID" value="KAG9990136.1"/>
    <property type="molecule type" value="Genomic_DNA"/>
</dbReference>
<sequence>MSKLKKIRLSDTVVAEEKNALIAFLDKYETGKDVFTGYNAVDGKVHILIHDPDTYEVIHRGEFQDSGLGQQYMEQQRRSVSHDVWTGPKPGDIRYGGPVEEQGTEGSKSSE</sequence>